<evidence type="ECO:0000313" key="6">
    <source>
        <dbReference type="Proteomes" id="UP000435112"/>
    </source>
</evidence>
<dbReference type="OrthoDB" id="123950at2759"/>
<dbReference type="EMBL" id="QXFU01003675">
    <property type="protein sequence ID" value="KAE8973543.1"/>
    <property type="molecule type" value="Genomic_DNA"/>
</dbReference>
<evidence type="ECO:0000313" key="2">
    <source>
        <dbReference type="EMBL" id="KAE8973543.1"/>
    </source>
</evidence>
<sequence length="53" mass="6119">MSVVIDVDAVEILHKRFWEDGYMIMPKVLAAEMITTVRAKIEAYDESKTLDFV</sequence>
<dbReference type="EMBL" id="QXFV01005419">
    <property type="protein sequence ID" value="KAE8965002.1"/>
    <property type="molecule type" value="Genomic_DNA"/>
</dbReference>
<evidence type="ECO:0000313" key="4">
    <source>
        <dbReference type="Proteomes" id="UP000429607"/>
    </source>
</evidence>
<proteinExistence type="predicted"/>
<gene>
    <name evidence="1" type="ORF">PR001_g28859</name>
    <name evidence="2" type="ORF">PR002_g26174</name>
    <name evidence="3" type="ORF">PR003_g30071</name>
</gene>
<dbReference type="Proteomes" id="UP000429607">
    <property type="component" value="Unassembled WGS sequence"/>
</dbReference>
<reference evidence="4 6" key="1">
    <citation type="submission" date="2018-09" db="EMBL/GenBank/DDBJ databases">
        <title>Genomic investigation of the strawberry pathogen Phytophthora fragariae indicates pathogenicity is determined by transcriptional variation in three key races.</title>
        <authorList>
            <person name="Adams T.M."/>
            <person name="Armitage A.D."/>
            <person name="Sobczyk M.K."/>
            <person name="Bates H.J."/>
            <person name="Dunwell J.M."/>
            <person name="Nellist C.F."/>
            <person name="Harrison R.J."/>
        </authorList>
    </citation>
    <scope>NUCLEOTIDE SEQUENCE [LARGE SCALE GENOMIC DNA]</scope>
    <source>
        <strain evidence="1 4">SCRP249</strain>
        <strain evidence="2 6">SCRP324</strain>
        <strain evidence="3 5">SCRP333</strain>
    </source>
</reference>
<comment type="caution">
    <text evidence="1">The sequence shown here is derived from an EMBL/GenBank/DDBJ whole genome shotgun (WGS) entry which is preliminary data.</text>
</comment>
<evidence type="ECO:0000313" key="3">
    <source>
        <dbReference type="EMBL" id="KAE9272867.1"/>
    </source>
</evidence>
<dbReference type="AlphaFoldDB" id="A0A6A3H789"/>
<evidence type="ECO:0000313" key="5">
    <source>
        <dbReference type="Proteomes" id="UP000434957"/>
    </source>
</evidence>
<dbReference type="Proteomes" id="UP000435112">
    <property type="component" value="Unassembled WGS sequence"/>
</dbReference>
<accession>A0A6A3H789</accession>
<evidence type="ECO:0000313" key="1">
    <source>
        <dbReference type="EMBL" id="KAE8965002.1"/>
    </source>
</evidence>
<organism evidence="1 4">
    <name type="scientific">Phytophthora rubi</name>
    <dbReference type="NCBI Taxonomy" id="129364"/>
    <lineage>
        <taxon>Eukaryota</taxon>
        <taxon>Sar</taxon>
        <taxon>Stramenopiles</taxon>
        <taxon>Oomycota</taxon>
        <taxon>Peronosporomycetes</taxon>
        <taxon>Peronosporales</taxon>
        <taxon>Peronosporaceae</taxon>
        <taxon>Phytophthora</taxon>
    </lineage>
</organism>
<dbReference type="Proteomes" id="UP000434957">
    <property type="component" value="Unassembled WGS sequence"/>
</dbReference>
<dbReference type="EMBL" id="QXFT01005388">
    <property type="protein sequence ID" value="KAE9272867.1"/>
    <property type="molecule type" value="Genomic_DNA"/>
</dbReference>
<name>A0A6A3H789_9STRA</name>
<keyword evidence="5" id="KW-1185">Reference proteome</keyword>
<protein>
    <submittedName>
        <fullName evidence="1">Uncharacterized protein</fullName>
    </submittedName>
</protein>